<dbReference type="InterPro" id="IPR038225">
    <property type="entry name" value="TagF_sf"/>
</dbReference>
<gene>
    <name evidence="1" type="ORF">ACG0Z6_04130</name>
</gene>
<dbReference type="Proteomes" id="UP001606099">
    <property type="component" value="Unassembled WGS sequence"/>
</dbReference>
<name>A0ABW7FT39_9BURK</name>
<organism evidence="1 2">
    <name type="scientific">Roseateles rivi</name>
    <dbReference type="NCBI Taxonomy" id="3299028"/>
    <lineage>
        <taxon>Bacteria</taxon>
        <taxon>Pseudomonadati</taxon>
        <taxon>Pseudomonadota</taxon>
        <taxon>Betaproteobacteria</taxon>
        <taxon>Burkholderiales</taxon>
        <taxon>Sphaerotilaceae</taxon>
        <taxon>Roseateles</taxon>
    </lineage>
</organism>
<sequence>MRWLQRTLQHLTAQRLASPLAVWGKLPTHVDYVGLNASVAHAQAWQGWVARQWRSPALRRSEAPPRARAHAGAGWMHLDPEPQQQQDMTLAPVAFVLPALHAAPAQQLWWRGVMVTSSDRIGRPHPLIVYQQVSQRWLRRSVQDAGTEAALSAPLFALTRVLARWQAHHDDLASLGRSLAQLDHFWAPALPQLLGRALPPATDQQLHTIVQTLGVDGDAPDALEALDSQTPQGRRLRRLGVCRQAVGQPAAQASFWLFDRHGLCVRDAHAWPELWRSAS</sequence>
<protein>
    <recommendedName>
        <fullName evidence="3">Type VI secretion system-associated protein TagF</fullName>
    </recommendedName>
</protein>
<comment type="caution">
    <text evidence="1">The sequence shown here is derived from an EMBL/GenBank/DDBJ whole genome shotgun (WGS) entry which is preliminary data.</text>
</comment>
<proteinExistence type="predicted"/>
<dbReference type="EMBL" id="JBIGHZ010000002">
    <property type="protein sequence ID" value="MFG6447430.1"/>
    <property type="molecule type" value="Genomic_DNA"/>
</dbReference>
<evidence type="ECO:0000313" key="1">
    <source>
        <dbReference type="EMBL" id="MFG6447430.1"/>
    </source>
</evidence>
<evidence type="ECO:0000313" key="2">
    <source>
        <dbReference type="Proteomes" id="UP001606099"/>
    </source>
</evidence>
<dbReference type="RefSeq" id="WP_394458832.1">
    <property type="nucleotide sequence ID" value="NZ_JBIGHZ010000002.1"/>
</dbReference>
<keyword evidence="2" id="KW-1185">Reference proteome</keyword>
<reference evidence="1 2" key="1">
    <citation type="submission" date="2024-08" db="EMBL/GenBank/DDBJ databases">
        <authorList>
            <person name="Lu H."/>
        </authorList>
    </citation>
    <scope>NUCLEOTIDE SEQUENCE [LARGE SCALE GENOMIC DNA]</scope>
    <source>
        <strain evidence="1 2">BYS180W</strain>
    </source>
</reference>
<accession>A0ABW7FT39</accession>
<dbReference type="Gene3D" id="3.40.1730.10">
    <property type="entry name" value="pa0076 domain"/>
    <property type="match status" value="1"/>
</dbReference>
<evidence type="ECO:0008006" key="3">
    <source>
        <dbReference type="Google" id="ProtNLM"/>
    </source>
</evidence>